<dbReference type="SUPFAM" id="SSF52954">
    <property type="entry name" value="Class II aaRS ABD-related"/>
    <property type="match status" value="1"/>
</dbReference>
<dbReference type="GO" id="GO:0006427">
    <property type="term" value="P:histidyl-tRNA aminoacylation"/>
    <property type="evidence" value="ECO:0007669"/>
    <property type="project" value="InterPro"/>
</dbReference>
<dbReference type="FunFam" id="3.30.930.10:FF:000054">
    <property type="entry name" value="Histidine--tRNA ligase chloroplastic/mitochondrial"/>
    <property type="match status" value="1"/>
</dbReference>
<dbReference type="GO" id="GO:0005524">
    <property type="term" value="F:ATP binding"/>
    <property type="evidence" value="ECO:0007669"/>
    <property type="project" value="UniProtKB-KW"/>
</dbReference>
<keyword evidence="5" id="KW-0067">ATP-binding</keyword>
<comment type="catalytic activity">
    <reaction evidence="9">
        <text>tRNA(His) + L-histidine + ATP = L-histidyl-tRNA(His) + AMP + diphosphate + H(+)</text>
        <dbReference type="Rhea" id="RHEA:17313"/>
        <dbReference type="Rhea" id="RHEA-COMP:9665"/>
        <dbReference type="Rhea" id="RHEA-COMP:9689"/>
        <dbReference type="ChEBI" id="CHEBI:15378"/>
        <dbReference type="ChEBI" id="CHEBI:30616"/>
        <dbReference type="ChEBI" id="CHEBI:33019"/>
        <dbReference type="ChEBI" id="CHEBI:57595"/>
        <dbReference type="ChEBI" id="CHEBI:78442"/>
        <dbReference type="ChEBI" id="CHEBI:78527"/>
        <dbReference type="ChEBI" id="CHEBI:456215"/>
        <dbReference type="EC" id="6.1.1.21"/>
    </reaction>
</comment>
<evidence type="ECO:0000256" key="10">
    <source>
        <dbReference type="PIRSR" id="PIRSR001549-1"/>
    </source>
</evidence>
<gene>
    <name evidence="14" type="ORF">PPAR1163_LOCUS3374</name>
</gene>
<evidence type="ECO:0000256" key="11">
    <source>
        <dbReference type="SAM" id="MobiDB-lite"/>
    </source>
</evidence>
<feature type="binding site" evidence="10">
    <location>
        <begin position="147"/>
        <end position="149"/>
    </location>
    <ligand>
        <name>L-histidine</name>
        <dbReference type="ChEBI" id="CHEBI:57595"/>
    </ligand>
</feature>
<feature type="binding site" evidence="10">
    <location>
        <position position="177"/>
    </location>
    <ligand>
        <name>L-histidine</name>
        <dbReference type="ChEBI" id="CHEBI:57595"/>
    </ligand>
</feature>
<evidence type="ECO:0000259" key="13">
    <source>
        <dbReference type="PROSITE" id="PS50862"/>
    </source>
</evidence>
<dbReference type="EMBL" id="HBGJ01005481">
    <property type="protein sequence ID" value="CAD9245026.1"/>
    <property type="molecule type" value="Transcribed_RNA"/>
</dbReference>
<evidence type="ECO:0000256" key="4">
    <source>
        <dbReference type="ARBA" id="ARBA00022741"/>
    </source>
</evidence>
<sequence length="508" mass="55535">MCRRAMLLLAAAAATAGRAAAFSRPLAVRQGARLPAATRLFCDASGGGRGSAAVAQSEQGTKPKAKEEKLDLKPPRGTRDFYPEDMMLQNWLFGKMRRAAEAHAFVEYDSPVLENEALYVRKAGEEVTQQLFNFADKGDRRVTLRPEMTPSLARMVLARRKTLTLPIKWFSIPQCWRYERMTRGRRREHYQWNMDVWGMPGTAAEVELLSSAVYFFQSVGLTPEDVGIKINSRSCLNEVLEKLGVAEDLHARAAVLIDKLDKVPVDAISDDLAALGISGDSLDMLLKTLQAQSLDDLRAVLGDDSAAVAELDGLFKKADAAGIADWLVLDASVVRGLAYYTSTVFEAFDRTGELRAICGGGRYDKLLGMFGAEPMPAVGFGFGDAVIVELLKDRGLLPSPEELRPAVDAYIFAFEEDLMDAAASIAAGLRGMGSGVAEGLKVDMALEPKKPKKGFKDADRIGARYVIMLAGDEWEQGLVRIKDMLTGEQEDLTVEQIKAKFTPVEAEA</sequence>
<evidence type="ECO:0000256" key="9">
    <source>
        <dbReference type="ARBA" id="ARBA00047639"/>
    </source>
</evidence>
<dbReference type="CDD" id="cd00859">
    <property type="entry name" value="HisRS_anticodon"/>
    <property type="match status" value="1"/>
</dbReference>
<dbReference type="PANTHER" id="PTHR43707:SF1">
    <property type="entry name" value="HISTIDINE--TRNA LIGASE, MITOCHONDRIAL-RELATED"/>
    <property type="match status" value="1"/>
</dbReference>
<dbReference type="HAMAP" id="MF_00127">
    <property type="entry name" value="His_tRNA_synth"/>
    <property type="match status" value="1"/>
</dbReference>
<dbReference type="PROSITE" id="PS50862">
    <property type="entry name" value="AA_TRNA_LIGASE_II"/>
    <property type="match status" value="1"/>
</dbReference>
<dbReference type="NCBIfam" id="TIGR00442">
    <property type="entry name" value="hisS"/>
    <property type="match status" value="1"/>
</dbReference>
<reference evidence="14" key="1">
    <citation type="submission" date="2021-01" db="EMBL/GenBank/DDBJ databases">
        <authorList>
            <person name="Corre E."/>
            <person name="Pelletier E."/>
            <person name="Niang G."/>
            <person name="Scheremetjew M."/>
            <person name="Finn R."/>
            <person name="Kale V."/>
            <person name="Holt S."/>
            <person name="Cochrane G."/>
            <person name="Meng A."/>
            <person name="Brown T."/>
            <person name="Cohen L."/>
        </authorList>
    </citation>
    <scope>NUCLEOTIDE SEQUENCE</scope>
    <source>
        <strain evidence="14">CCMP2877</strain>
    </source>
</reference>
<feature type="domain" description="Aminoacyl-transfer RNA synthetases class-II family profile" evidence="13">
    <location>
        <begin position="76"/>
        <end position="405"/>
    </location>
</feature>
<dbReference type="GO" id="GO:0005737">
    <property type="term" value="C:cytoplasm"/>
    <property type="evidence" value="ECO:0007669"/>
    <property type="project" value="InterPro"/>
</dbReference>
<feature type="binding site" evidence="10">
    <location>
        <position position="191"/>
    </location>
    <ligand>
        <name>L-histidine</name>
        <dbReference type="ChEBI" id="CHEBI:57595"/>
    </ligand>
</feature>
<organism evidence="14">
    <name type="scientific">Phaeomonas parva</name>
    <dbReference type="NCBI Taxonomy" id="124430"/>
    <lineage>
        <taxon>Eukaryota</taxon>
        <taxon>Sar</taxon>
        <taxon>Stramenopiles</taxon>
        <taxon>Ochrophyta</taxon>
        <taxon>Pinguiophyceae</taxon>
        <taxon>Pinguiochrysidales</taxon>
        <taxon>Pinguiochrysidaceae</taxon>
        <taxon>Phaeomonas</taxon>
    </lineage>
</organism>
<dbReference type="Pfam" id="PF03129">
    <property type="entry name" value="HGTP_anticodon"/>
    <property type="match status" value="1"/>
</dbReference>
<dbReference type="CDD" id="cd00773">
    <property type="entry name" value="HisRS-like_core"/>
    <property type="match status" value="1"/>
</dbReference>
<dbReference type="SUPFAM" id="SSF55681">
    <property type="entry name" value="Class II aaRS and biotin synthetases"/>
    <property type="match status" value="1"/>
</dbReference>
<dbReference type="Pfam" id="PF13393">
    <property type="entry name" value="tRNA-synt_His"/>
    <property type="match status" value="1"/>
</dbReference>
<evidence type="ECO:0000256" key="6">
    <source>
        <dbReference type="ARBA" id="ARBA00022917"/>
    </source>
</evidence>
<evidence type="ECO:0000313" key="14">
    <source>
        <dbReference type="EMBL" id="CAD9245026.1"/>
    </source>
</evidence>
<evidence type="ECO:0000256" key="1">
    <source>
        <dbReference type="ARBA" id="ARBA00008226"/>
    </source>
</evidence>
<dbReference type="InterPro" id="IPR041715">
    <property type="entry name" value="HisRS-like_core"/>
</dbReference>
<evidence type="ECO:0000256" key="7">
    <source>
        <dbReference type="ARBA" id="ARBA00023146"/>
    </source>
</evidence>
<dbReference type="GO" id="GO:0004821">
    <property type="term" value="F:histidine-tRNA ligase activity"/>
    <property type="evidence" value="ECO:0007669"/>
    <property type="project" value="UniProtKB-EC"/>
</dbReference>
<protein>
    <recommendedName>
        <fullName evidence="2">histidine--tRNA ligase</fullName>
        <ecNumber evidence="2">6.1.1.21</ecNumber>
    </recommendedName>
    <alternativeName>
        <fullName evidence="8">Histidyl-tRNA synthetase</fullName>
    </alternativeName>
</protein>
<evidence type="ECO:0000256" key="5">
    <source>
        <dbReference type="ARBA" id="ARBA00022840"/>
    </source>
</evidence>
<feature type="signal peptide" evidence="12">
    <location>
        <begin position="1"/>
        <end position="21"/>
    </location>
</feature>
<dbReference type="InterPro" id="IPR045864">
    <property type="entry name" value="aa-tRNA-synth_II/BPL/LPL"/>
</dbReference>
<dbReference type="Gene3D" id="3.30.930.10">
    <property type="entry name" value="Bira Bifunctional Protein, Domain 2"/>
    <property type="match status" value="1"/>
</dbReference>
<dbReference type="PANTHER" id="PTHR43707">
    <property type="entry name" value="HISTIDYL-TRNA SYNTHETASE"/>
    <property type="match status" value="1"/>
</dbReference>
<accession>A0A7S1XJW5</accession>
<dbReference type="InterPro" id="IPR004154">
    <property type="entry name" value="Anticodon-bd"/>
</dbReference>
<feature type="binding site" evidence="10">
    <location>
        <position position="335"/>
    </location>
    <ligand>
        <name>L-histidine</name>
        <dbReference type="ChEBI" id="CHEBI:57595"/>
    </ligand>
</feature>
<dbReference type="AlphaFoldDB" id="A0A7S1XJW5"/>
<keyword evidence="7" id="KW-0030">Aminoacyl-tRNA synthetase</keyword>
<keyword evidence="6" id="KW-0648">Protein biosynthesis</keyword>
<dbReference type="EC" id="6.1.1.21" evidence="2"/>
<keyword evidence="12" id="KW-0732">Signal</keyword>
<dbReference type="InterPro" id="IPR015807">
    <property type="entry name" value="His-tRNA-ligase"/>
</dbReference>
<evidence type="ECO:0000256" key="8">
    <source>
        <dbReference type="ARBA" id="ARBA00030619"/>
    </source>
</evidence>
<feature type="chain" id="PRO_5031108619" description="histidine--tRNA ligase" evidence="12">
    <location>
        <begin position="22"/>
        <end position="508"/>
    </location>
</feature>
<keyword evidence="4" id="KW-0547">Nucleotide-binding</keyword>
<dbReference type="InterPro" id="IPR033656">
    <property type="entry name" value="HisRS_anticodon"/>
</dbReference>
<name>A0A7S1XJW5_9STRA</name>
<dbReference type="InterPro" id="IPR006195">
    <property type="entry name" value="aa-tRNA-synth_II"/>
</dbReference>
<keyword evidence="3" id="KW-0436">Ligase</keyword>
<feature type="region of interest" description="Disordered" evidence="11">
    <location>
        <begin position="46"/>
        <end position="71"/>
    </location>
</feature>
<dbReference type="InterPro" id="IPR004516">
    <property type="entry name" value="HisRS/HisZ"/>
</dbReference>
<dbReference type="InterPro" id="IPR036621">
    <property type="entry name" value="Anticodon-bd_dom_sf"/>
</dbReference>
<evidence type="ECO:0000256" key="3">
    <source>
        <dbReference type="ARBA" id="ARBA00022598"/>
    </source>
</evidence>
<evidence type="ECO:0000256" key="12">
    <source>
        <dbReference type="SAM" id="SignalP"/>
    </source>
</evidence>
<feature type="binding site" evidence="10">
    <location>
        <begin position="339"/>
        <end position="340"/>
    </location>
    <ligand>
        <name>L-histidine</name>
        <dbReference type="ChEBI" id="CHEBI:57595"/>
    </ligand>
</feature>
<proteinExistence type="inferred from homology"/>
<dbReference type="PIRSF" id="PIRSF001549">
    <property type="entry name" value="His-tRNA_synth"/>
    <property type="match status" value="1"/>
</dbReference>
<evidence type="ECO:0000256" key="2">
    <source>
        <dbReference type="ARBA" id="ARBA00012815"/>
    </source>
</evidence>
<comment type="similarity">
    <text evidence="1">Belongs to the class-II aminoacyl-tRNA synthetase family.</text>
</comment>
<dbReference type="Gene3D" id="3.40.50.800">
    <property type="entry name" value="Anticodon-binding domain"/>
    <property type="match status" value="1"/>
</dbReference>
<feature type="binding site" evidence="10">
    <location>
        <position position="195"/>
    </location>
    <ligand>
        <name>L-histidine</name>
        <dbReference type="ChEBI" id="CHEBI:57595"/>
    </ligand>
</feature>